<dbReference type="AlphaFoldDB" id="A0AA40E5T2"/>
<evidence type="ECO:0000313" key="2">
    <source>
        <dbReference type="EMBL" id="KAK0726127.1"/>
    </source>
</evidence>
<organism evidence="2 3">
    <name type="scientific">Lasiosphaeris hirsuta</name>
    <dbReference type="NCBI Taxonomy" id="260670"/>
    <lineage>
        <taxon>Eukaryota</taxon>
        <taxon>Fungi</taxon>
        <taxon>Dikarya</taxon>
        <taxon>Ascomycota</taxon>
        <taxon>Pezizomycotina</taxon>
        <taxon>Sordariomycetes</taxon>
        <taxon>Sordariomycetidae</taxon>
        <taxon>Sordariales</taxon>
        <taxon>Lasiosphaeriaceae</taxon>
        <taxon>Lasiosphaeris</taxon>
    </lineage>
</organism>
<dbReference type="EMBL" id="JAUKUA010000002">
    <property type="protein sequence ID" value="KAK0726127.1"/>
    <property type="molecule type" value="Genomic_DNA"/>
</dbReference>
<keyword evidence="1" id="KW-1133">Transmembrane helix</keyword>
<feature type="transmembrane region" description="Helical" evidence="1">
    <location>
        <begin position="20"/>
        <end position="40"/>
    </location>
</feature>
<proteinExistence type="predicted"/>
<keyword evidence="3" id="KW-1185">Reference proteome</keyword>
<name>A0AA40E5T2_9PEZI</name>
<dbReference type="Proteomes" id="UP001172102">
    <property type="component" value="Unassembled WGS sequence"/>
</dbReference>
<gene>
    <name evidence="2" type="ORF">B0H67DRAFT_642443</name>
</gene>
<keyword evidence="1" id="KW-0812">Transmembrane</keyword>
<comment type="caution">
    <text evidence="2">The sequence shown here is derived from an EMBL/GenBank/DDBJ whole genome shotgun (WGS) entry which is preliminary data.</text>
</comment>
<accession>A0AA40E5T2</accession>
<sequence>MESMRVEERKVAMARGRGVALLRGLVHFVPVSVCVVLFSFNSSSFFIGSELGGLKGQDVQKFASIQFAAKIHELAMLASLGLIIATHVRRDLGVGEGLPFGAVFLPSGFQQINFLWSQAVAGAAQRETGGSSAACGLLPRITPT</sequence>
<evidence type="ECO:0000256" key="1">
    <source>
        <dbReference type="SAM" id="Phobius"/>
    </source>
</evidence>
<keyword evidence="1" id="KW-0472">Membrane</keyword>
<protein>
    <submittedName>
        <fullName evidence="2">Uncharacterized protein</fullName>
    </submittedName>
</protein>
<evidence type="ECO:0000313" key="3">
    <source>
        <dbReference type="Proteomes" id="UP001172102"/>
    </source>
</evidence>
<reference evidence="2" key="1">
    <citation type="submission" date="2023-06" db="EMBL/GenBank/DDBJ databases">
        <title>Genome-scale phylogeny and comparative genomics of the fungal order Sordariales.</title>
        <authorList>
            <consortium name="Lawrence Berkeley National Laboratory"/>
            <person name="Hensen N."/>
            <person name="Bonometti L."/>
            <person name="Westerberg I."/>
            <person name="Brannstrom I.O."/>
            <person name="Guillou S."/>
            <person name="Cros-Aarteil S."/>
            <person name="Calhoun S."/>
            <person name="Haridas S."/>
            <person name="Kuo A."/>
            <person name="Mondo S."/>
            <person name="Pangilinan J."/>
            <person name="Riley R."/>
            <person name="Labutti K."/>
            <person name="Andreopoulos B."/>
            <person name="Lipzen A."/>
            <person name="Chen C."/>
            <person name="Yanf M."/>
            <person name="Daum C."/>
            <person name="Ng V."/>
            <person name="Clum A."/>
            <person name="Steindorff A."/>
            <person name="Ohm R."/>
            <person name="Martin F."/>
            <person name="Silar P."/>
            <person name="Natvig D."/>
            <person name="Lalanne C."/>
            <person name="Gautier V."/>
            <person name="Ament-Velasquez S.L."/>
            <person name="Kruys A."/>
            <person name="Hutchinson M.I."/>
            <person name="Powell A.J."/>
            <person name="Barry K."/>
            <person name="Miller A.N."/>
            <person name="Grigoriev I.V."/>
            <person name="Debuchy R."/>
            <person name="Gladieux P."/>
            <person name="Thoren M.H."/>
            <person name="Johannesson H."/>
        </authorList>
    </citation>
    <scope>NUCLEOTIDE SEQUENCE</scope>
    <source>
        <strain evidence="2">SMH4607-1</strain>
    </source>
</reference>